<gene>
    <name evidence="7" type="ORF">PYX00_000715</name>
</gene>
<feature type="compositionally biased region" description="Polar residues" evidence="5">
    <location>
        <begin position="586"/>
        <end position="595"/>
    </location>
</feature>
<dbReference type="PROSITE" id="PS50084">
    <property type="entry name" value="KH_TYPE_1"/>
    <property type="match status" value="2"/>
</dbReference>
<sequence>MRPTYASNDNLSEISETGTGRTGSTSGRSGHSENRDELLSILGLTEEDEIFIDRFRIDRKKLEEMIRSDNETLDSTQAFFQRIMEGSGTHIAWPSRLKIGAKTKKDPHVRVAGRSLHDVQTAKDNILSALGIRNKQVTMKLNVSYTHHSHIIGEGGQTITNVRKQTGCHIHFPDSNRTGSEMKSNQVSITGSIEGVEKARSRVRELVPLVFCFELPVLGSIQTYPDVSSPYIQQISETYKVHVSYKTRSRLHATLVIVKGCEWEVESVKDATLLLINHMCGKVASQVPVQMTMEISPHHHPIVLGPQSQYLKAIMENTQTQIMFPDAQDPNIPVLKKSNVTITGQINNVYLARQQLMGSLPINLTFSLTEENTAIDSERINQISEALDVSISTRHCPKQNNLTVIIKGVERNTSNIYEARRILLNLEEKIEACIPETYKIPNPPKIFDRNEISDINSTRALPNIVAGEVPNFPGIPIQEHSQLIVPPMYSQLWGSQLPPGLMSITWGQMMMPPQQQQQPPQQQPLIIQRPRPASTATNRDTSTNSSGYGSQMSFNQYNNVSGSPISENNGLSALSSLSSNASSLSTPAVSPRNLSPTMQGLDLQLSVDLSKLMKASPEWSDRRSIGFDANMQQNLTHGDYDQKKYLAVKAMQNLPNSNEVRVPTSAWAGYGLSLTSPPGVFTEQKDFLTKPSNMFDTDPWKGSTEVSSPNFPIEKEQPNFLSSSNAVDFVPSGILQNMQKCDTDLPTLLAALGLEKYIQLFKSQEIDMSSFQLFNDTNLKEIGVSAYGARHKMLLAIAELKKRRSPVISAAPGAERKRSRGWPNNE</sequence>
<dbReference type="Pfam" id="PF00013">
    <property type="entry name" value="KH_1"/>
    <property type="match status" value="2"/>
</dbReference>
<feature type="region of interest" description="Disordered" evidence="5">
    <location>
        <begin position="575"/>
        <end position="595"/>
    </location>
</feature>
<dbReference type="GO" id="GO:0003723">
    <property type="term" value="F:RNA binding"/>
    <property type="evidence" value="ECO:0007669"/>
    <property type="project" value="UniProtKB-UniRule"/>
</dbReference>
<dbReference type="SUPFAM" id="SSF54791">
    <property type="entry name" value="Eukaryotic type KH-domain (KH-domain type I)"/>
    <property type="match status" value="2"/>
</dbReference>
<dbReference type="SUPFAM" id="SSF47769">
    <property type="entry name" value="SAM/Pointed domain"/>
    <property type="match status" value="1"/>
</dbReference>
<feature type="compositionally biased region" description="Polar residues" evidence="5">
    <location>
        <begin position="534"/>
        <end position="561"/>
    </location>
</feature>
<dbReference type="Pfam" id="PF24234">
    <property type="entry name" value="KH_BICC1_1st"/>
    <property type="match status" value="1"/>
</dbReference>
<evidence type="ECO:0000256" key="3">
    <source>
        <dbReference type="ARBA" id="ARBA00022737"/>
    </source>
</evidence>
<dbReference type="Gene3D" id="3.30.310.270">
    <property type="match status" value="2"/>
</dbReference>
<keyword evidence="4" id="KW-0694">RNA-binding</keyword>
<feature type="region of interest" description="Disordered" evidence="5">
    <location>
        <begin position="530"/>
        <end position="561"/>
    </location>
</feature>
<dbReference type="InterPro" id="IPR001660">
    <property type="entry name" value="SAM"/>
</dbReference>
<feature type="compositionally biased region" description="Low complexity" evidence="5">
    <location>
        <begin position="12"/>
        <end position="29"/>
    </location>
</feature>
<comment type="caution">
    <text evidence="7">The sequence shown here is derived from an EMBL/GenBank/DDBJ whole genome shotgun (WGS) entry which is preliminary data.</text>
</comment>
<dbReference type="PANTHER" id="PTHR10627:SF69">
    <property type="entry name" value="PROTEIN BICAUDAL C"/>
    <property type="match status" value="1"/>
</dbReference>
<organism evidence="7">
    <name type="scientific">Menopon gallinae</name>
    <name type="common">poultry shaft louse</name>
    <dbReference type="NCBI Taxonomy" id="328185"/>
    <lineage>
        <taxon>Eukaryota</taxon>
        <taxon>Metazoa</taxon>
        <taxon>Ecdysozoa</taxon>
        <taxon>Arthropoda</taxon>
        <taxon>Hexapoda</taxon>
        <taxon>Insecta</taxon>
        <taxon>Pterygota</taxon>
        <taxon>Neoptera</taxon>
        <taxon>Paraneoptera</taxon>
        <taxon>Psocodea</taxon>
        <taxon>Troctomorpha</taxon>
        <taxon>Phthiraptera</taxon>
        <taxon>Amblycera</taxon>
        <taxon>Menoponidae</taxon>
        <taxon>Menopon</taxon>
    </lineage>
</organism>
<dbReference type="InterPro" id="IPR013761">
    <property type="entry name" value="SAM/pointed_sf"/>
</dbReference>
<dbReference type="AlphaFoldDB" id="A0AAW2IAB1"/>
<accession>A0AAW2IAB1</accession>
<dbReference type="CDD" id="cd09520">
    <property type="entry name" value="SAM_BICC1"/>
    <property type="match status" value="1"/>
</dbReference>
<keyword evidence="2" id="KW-0217">Developmental protein</keyword>
<evidence type="ECO:0000256" key="1">
    <source>
        <dbReference type="ARBA" id="ARBA00007662"/>
    </source>
</evidence>
<feature type="region of interest" description="Disordered" evidence="5">
    <location>
        <begin position="1"/>
        <end position="35"/>
    </location>
</feature>
<feature type="compositionally biased region" description="Polar residues" evidence="5">
    <location>
        <begin position="1"/>
        <end position="11"/>
    </location>
</feature>
<dbReference type="InterPro" id="IPR047549">
    <property type="entry name" value="BICC1_KH-I_rpt1"/>
</dbReference>
<keyword evidence="3" id="KW-0677">Repeat</keyword>
<dbReference type="SMART" id="SM00454">
    <property type="entry name" value="SAM"/>
    <property type="match status" value="1"/>
</dbReference>
<reference evidence="7" key="1">
    <citation type="journal article" date="2024" name="Gigascience">
        <title>Chromosome-level genome of the poultry shaft louse Menopon gallinae provides insight into the host-switching and adaptive evolution of parasitic lice.</title>
        <authorList>
            <person name="Xu Y."/>
            <person name="Ma L."/>
            <person name="Liu S."/>
            <person name="Liang Y."/>
            <person name="Liu Q."/>
            <person name="He Z."/>
            <person name="Tian L."/>
            <person name="Duan Y."/>
            <person name="Cai W."/>
            <person name="Li H."/>
            <person name="Song F."/>
        </authorList>
    </citation>
    <scope>NUCLEOTIDE SEQUENCE</scope>
    <source>
        <strain evidence="7">Cailab_2023a</strain>
    </source>
</reference>
<evidence type="ECO:0000259" key="6">
    <source>
        <dbReference type="PROSITE" id="PS50105"/>
    </source>
</evidence>
<dbReference type="InterPro" id="IPR004088">
    <property type="entry name" value="KH_dom_type_1"/>
</dbReference>
<protein>
    <recommendedName>
        <fullName evidence="6">SAM domain-containing protein</fullName>
    </recommendedName>
</protein>
<comment type="similarity">
    <text evidence="1">Belongs to the BicC family.</text>
</comment>
<dbReference type="Gene3D" id="1.10.150.50">
    <property type="entry name" value="Transcription Factor, Ets-1"/>
    <property type="match status" value="1"/>
</dbReference>
<dbReference type="InterPro" id="IPR054727">
    <property type="entry name" value="BICC1_KH"/>
</dbReference>
<evidence type="ECO:0000313" key="7">
    <source>
        <dbReference type="EMBL" id="KAL0279090.1"/>
    </source>
</evidence>
<proteinExistence type="inferred from homology"/>
<dbReference type="CDD" id="cd22421">
    <property type="entry name" value="KH-I_BICC1_rpt2"/>
    <property type="match status" value="1"/>
</dbReference>
<dbReference type="SMART" id="SM00322">
    <property type="entry name" value="KH"/>
    <property type="match status" value="2"/>
</dbReference>
<evidence type="ECO:0000256" key="2">
    <source>
        <dbReference type="ARBA" id="ARBA00022473"/>
    </source>
</evidence>
<dbReference type="Pfam" id="PF22985">
    <property type="entry name" value="KH_BICC1"/>
    <property type="match status" value="2"/>
</dbReference>
<dbReference type="GO" id="GO:0010468">
    <property type="term" value="P:regulation of gene expression"/>
    <property type="evidence" value="ECO:0007669"/>
    <property type="project" value="UniProtKB-ARBA"/>
</dbReference>
<feature type="compositionally biased region" description="Low complexity" evidence="5">
    <location>
        <begin position="575"/>
        <end position="585"/>
    </location>
</feature>
<dbReference type="PROSITE" id="PS50105">
    <property type="entry name" value="SAM_DOMAIN"/>
    <property type="match status" value="1"/>
</dbReference>
<dbReference type="EMBL" id="JARGDH010000001">
    <property type="protein sequence ID" value="KAL0279090.1"/>
    <property type="molecule type" value="Genomic_DNA"/>
</dbReference>
<name>A0AAW2IAB1_9NEOP</name>
<evidence type="ECO:0000256" key="5">
    <source>
        <dbReference type="SAM" id="MobiDB-lite"/>
    </source>
</evidence>
<dbReference type="Pfam" id="PF00536">
    <property type="entry name" value="SAM_1"/>
    <property type="match status" value="1"/>
</dbReference>
<feature type="domain" description="SAM" evidence="6">
    <location>
        <begin position="749"/>
        <end position="803"/>
    </location>
</feature>
<dbReference type="PANTHER" id="PTHR10627">
    <property type="entry name" value="SCP160"/>
    <property type="match status" value="1"/>
</dbReference>
<dbReference type="InterPro" id="IPR036612">
    <property type="entry name" value="KH_dom_type_1_sf"/>
</dbReference>
<dbReference type="InterPro" id="IPR004087">
    <property type="entry name" value="KH_dom"/>
</dbReference>
<evidence type="ECO:0000256" key="4">
    <source>
        <dbReference type="PROSITE-ProRule" id="PRU00117"/>
    </source>
</evidence>
<dbReference type="InterPro" id="IPR037974">
    <property type="entry name" value="BICC1_SAM_dom"/>
</dbReference>
<dbReference type="GO" id="GO:0005737">
    <property type="term" value="C:cytoplasm"/>
    <property type="evidence" value="ECO:0007669"/>
    <property type="project" value="TreeGrafter"/>
</dbReference>
<dbReference type="InterPro" id="IPR047554">
    <property type="entry name" value="BICC1_KH-I_rpt2"/>
</dbReference>